<feature type="region of interest" description="Disordered" evidence="18">
    <location>
        <begin position="95"/>
        <end position="128"/>
    </location>
</feature>
<evidence type="ECO:0000256" key="5">
    <source>
        <dbReference type="ARBA" id="ARBA00022490"/>
    </source>
</evidence>
<keyword evidence="8" id="KW-0863">Zinc-finger</keyword>
<evidence type="ECO:0000256" key="4">
    <source>
        <dbReference type="ARBA" id="ARBA00016946"/>
    </source>
</evidence>
<evidence type="ECO:0000256" key="6">
    <source>
        <dbReference type="ARBA" id="ARBA00022665"/>
    </source>
</evidence>
<keyword evidence="15" id="KW-0539">Nucleus</keyword>
<gene>
    <name evidence="21" type="ORF">ROHU_005288</name>
</gene>
<keyword evidence="5" id="KW-0963">Cytoplasm</keyword>
<dbReference type="GO" id="GO:0005737">
    <property type="term" value="C:cytoplasm"/>
    <property type="evidence" value="ECO:0007669"/>
    <property type="project" value="UniProtKB-SubCell"/>
</dbReference>
<dbReference type="PROSITE" id="PS51030">
    <property type="entry name" value="NUCLEAR_REC_DBD_2"/>
    <property type="match status" value="1"/>
</dbReference>
<evidence type="ECO:0000256" key="12">
    <source>
        <dbReference type="ARBA" id="ARBA00023125"/>
    </source>
</evidence>
<dbReference type="Pfam" id="PF00105">
    <property type="entry name" value="zf-C4"/>
    <property type="match status" value="1"/>
</dbReference>
<dbReference type="Pfam" id="PF00104">
    <property type="entry name" value="Hormone_recep"/>
    <property type="match status" value="1"/>
</dbReference>
<keyword evidence="9" id="KW-0862">Zinc</keyword>
<evidence type="ECO:0000256" key="15">
    <source>
        <dbReference type="ARBA" id="ARBA00023242"/>
    </source>
</evidence>
<sequence length="878" mass="96513">MEVPVGLGEACESPDAVFHGPYQSVFQSVRVARASNPESLDFSSYKKCGCLQETASREMRLSKLSHGKGILCCLEKECESASSVMQAPSSRIHFLKSSTGSKSDSSLSSSGSGRADATESSGSRAGFLRGAERGQKGCGAAEVHTRELCSGRDASVASSSRACTTSSSSGGGGDSSSSSSISETARELCKAVSVSLGLAMESSELGEVGPHQAPPPLTTESSSEEIYLFGMPLLNCSVSEREAGGKDREYVLAAGRDRDAELRGSDKVLGMFKSDLEQLAGEVTTLQCSSASRSHLTADVQEVHEFGSLSGDIANLSSEGTAATTAPDMDATRAASCQFEQLLPASMAHFVQPELENGPSQSFGKHSEMPGEFAAPVEDYVNLYNVKIKSEMMPRELNDTWAYPHRYAEDSNGQYGPPKQRNPYASGHETHFICNPYEYGRSEALVPRERPPPEQWYPGGMLTRPPYPNVPCLKNEMGKWLDVTPFTDGRFDGGRSDIFPMEFFLPPQRTCLICSDEASGCHYGALTCGSCKVFFKRAAEGKQKYLCASRNDCTIDKLRRKNCPSCRLKKCFEAGMTLGARKLRKIGQMKGPEEVGPSHGPSEAVQCLSPKPSLTFHSQLIFLNILEAIEPEVVNAGHDHAQPDSASALLTSLNELGERQLVKVVKWAKGLPGFRNLHVDDQMTVIQHTWMGVMVFALGWRSYKNANARMLYFAPDLVFNDVCQLICPLSVSRRMHISSMYEHCVQMKHLSQEFVLLQVTQEEFLCMKALLLFSIIPVEGLKSQKYFDELRMTYINELDRLINYGRKTNCAMRFQQLTRLMDSLQPIVQKLHQFTFDLFVQARSLPTKVSFPEMIAEIISVQVPKILAGLSKPILFHK</sequence>
<dbReference type="EMBL" id="QBIY01011852">
    <property type="protein sequence ID" value="RXN28713.1"/>
    <property type="molecule type" value="Genomic_DNA"/>
</dbReference>
<evidence type="ECO:0000313" key="22">
    <source>
        <dbReference type="Proteomes" id="UP000290572"/>
    </source>
</evidence>
<evidence type="ECO:0000259" key="20">
    <source>
        <dbReference type="PROSITE" id="PS51843"/>
    </source>
</evidence>
<dbReference type="InterPro" id="IPR035500">
    <property type="entry name" value="NHR-like_dom_sf"/>
</dbReference>
<dbReference type="CDD" id="cd07173">
    <property type="entry name" value="NR_DBD_AR"/>
    <property type="match status" value="1"/>
</dbReference>
<dbReference type="Proteomes" id="UP000290572">
    <property type="component" value="Unassembled WGS sequence"/>
</dbReference>
<keyword evidence="12" id="KW-0238">DNA-binding</keyword>
<evidence type="ECO:0000256" key="16">
    <source>
        <dbReference type="ARBA" id="ARBA00031165"/>
    </source>
</evidence>
<keyword evidence="6" id="KW-0754">Steroid-binding</keyword>
<accession>A0A498N903</accession>
<feature type="domain" description="NR LBD" evidence="20">
    <location>
        <begin position="612"/>
        <end position="857"/>
    </location>
</feature>
<dbReference type="GO" id="GO:0008270">
    <property type="term" value="F:zinc ion binding"/>
    <property type="evidence" value="ECO:0007669"/>
    <property type="project" value="UniProtKB-KW"/>
</dbReference>
<dbReference type="GO" id="GO:1990239">
    <property type="term" value="F:steroid hormone binding"/>
    <property type="evidence" value="ECO:0007669"/>
    <property type="project" value="UniProtKB-ARBA"/>
</dbReference>
<name>A0A498N903_LABRO</name>
<dbReference type="Gene3D" id="3.30.50.10">
    <property type="entry name" value="Erythroid Transcription Factor GATA-1, subunit A"/>
    <property type="match status" value="1"/>
</dbReference>
<dbReference type="SUPFAM" id="SSF57716">
    <property type="entry name" value="Glucocorticoid receptor-like (DNA-binding domain)"/>
    <property type="match status" value="1"/>
</dbReference>
<evidence type="ECO:0000256" key="11">
    <source>
        <dbReference type="ARBA" id="ARBA00023121"/>
    </source>
</evidence>
<comment type="subcellular location">
    <subcellularLocation>
        <location evidence="2">Cytoplasm</location>
    </subcellularLocation>
    <subcellularLocation>
        <location evidence="1">Nucleus</location>
    </subcellularLocation>
</comment>
<dbReference type="GO" id="GO:1990794">
    <property type="term" value="C:basolateral part of cell"/>
    <property type="evidence" value="ECO:0007669"/>
    <property type="project" value="UniProtKB-ARBA"/>
</dbReference>
<keyword evidence="11" id="KW-0446">Lipid-binding</keyword>
<dbReference type="GO" id="GO:0051414">
    <property type="term" value="P:response to cortisol"/>
    <property type="evidence" value="ECO:0007669"/>
    <property type="project" value="UniProtKB-ARBA"/>
</dbReference>
<dbReference type="PROSITE" id="PS51843">
    <property type="entry name" value="NR_LBD"/>
    <property type="match status" value="1"/>
</dbReference>
<keyword evidence="14 21" id="KW-0675">Receptor</keyword>
<dbReference type="InterPro" id="IPR050200">
    <property type="entry name" value="Nuclear_hormone_rcpt_NR3"/>
</dbReference>
<dbReference type="SMART" id="SM00430">
    <property type="entry name" value="HOLI"/>
    <property type="match status" value="1"/>
</dbReference>
<evidence type="ECO:0000256" key="7">
    <source>
        <dbReference type="ARBA" id="ARBA00022723"/>
    </source>
</evidence>
<evidence type="ECO:0000256" key="18">
    <source>
        <dbReference type="SAM" id="MobiDB-lite"/>
    </source>
</evidence>
<dbReference type="PROSITE" id="PS00031">
    <property type="entry name" value="NUCLEAR_REC_DBD_1"/>
    <property type="match status" value="1"/>
</dbReference>
<dbReference type="PRINTS" id="PR00047">
    <property type="entry name" value="STROIDFINGER"/>
</dbReference>
<feature type="compositionally biased region" description="Low complexity" evidence="18">
    <location>
        <begin position="97"/>
        <end position="113"/>
    </location>
</feature>
<evidence type="ECO:0000256" key="9">
    <source>
        <dbReference type="ARBA" id="ARBA00022833"/>
    </source>
</evidence>
<evidence type="ECO:0000256" key="14">
    <source>
        <dbReference type="ARBA" id="ARBA00023170"/>
    </source>
</evidence>
<dbReference type="GO" id="GO:0001046">
    <property type="term" value="F:core promoter sequence-specific DNA binding"/>
    <property type="evidence" value="ECO:0007669"/>
    <property type="project" value="UniProtKB-ARBA"/>
</dbReference>
<dbReference type="InterPro" id="IPR001628">
    <property type="entry name" value="Znf_hrmn_rcpt"/>
</dbReference>
<evidence type="ECO:0000256" key="17">
    <source>
        <dbReference type="ARBA" id="ARBA00031402"/>
    </source>
</evidence>
<dbReference type="SUPFAM" id="SSF48508">
    <property type="entry name" value="Nuclear receptor ligand-binding domain"/>
    <property type="match status" value="1"/>
</dbReference>
<dbReference type="STRING" id="84645.A0A498N903"/>
<dbReference type="PRINTS" id="PR00398">
    <property type="entry name" value="STRDHORMONER"/>
</dbReference>
<evidence type="ECO:0000256" key="13">
    <source>
        <dbReference type="ARBA" id="ARBA00023163"/>
    </source>
</evidence>
<comment type="similarity">
    <text evidence="3">Belongs to the nuclear hormone receptor family. NR3 subfamily.</text>
</comment>
<dbReference type="InterPro" id="IPR013088">
    <property type="entry name" value="Znf_NHR/GATA"/>
</dbReference>
<dbReference type="FunFam" id="1.10.565.10:FF:000004">
    <property type="entry name" value="Androgen receptor variant"/>
    <property type="match status" value="1"/>
</dbReference>
<evidence type="ECO:0000256" key="10">
    <source>
        <dbReference type="ARBA" id="ARBA00023015"/>
    </source>
</evidence>
<evidence type="ECO:0000259" key="19">
    <source>
        <dbReference type="PROSITE" id="PS51030"/>
    </source>
</evidence>
<keyword evidence="22" id="KW-1185">Reference proteome</keyword>
<dbReference type="FunFam" id="3.30.50.10:FF:000024">
    <property type="entry name" value="Androgen receptor"/>
    <property type="match status" value="1"/>
</dbReference>
<dbReference type="GO" id="GO:0010628">
    <property type="term" value="P:positive regulation of gene expression"/>
    <property type="evidence" value="ECO:0007669"/>
    <property type="project" value="UniProtKB-ARBA"/>
</dbReference>
<keyword evidence="7" id="KW-0479">Metal-binding</keyword>
<proteinExistence type="inferred from homology"/>
<comment type="caution">
    <text evidence="21">The sequence shown here is derived from an EMBL/GenBank/DDBJ whole genome shotgun (WGS) entry which is preliminary data.</text>
</comment>
<organism evidence="21 22">
    <name type="scientific">Labeo rohita</name>
    <name type="common">Indian major carp</name>
    <name type="synonym">Cyprinus rohita</name>
    <dbReference type="NCBI Taxonomy" id="84645"/>
    <lineage>
        <taxon>Eukaryota</taxon>
        <taxon>Metazoa</taxon>
        <taxon>Chordata</taxon>
        <taxon>Craniata</taxon>
        <taxon>Vertebrata</taxon>
        <taxon>Euteleostomi</taxon>
        <taxon>Actinopterygii</taxon>
        <taxon>Neopterygii</taxon>
        <taxon>Teleostei</taxon>
        <taxon>Ostariophysi</taxon>
        <taxon>Cypriniformes</taxon>
        <taxon>Cyprinidae</taxon>
        <taxon>Labeoninae</taxon>
        <taxon>Labeonini</taxon>
        <taxon>Labeo</taxon>
    </lineage>
</organism>
<dbReference type="PANTHER" id="PTHR48092">
    <property type="entry name" value="KNIRPS-RELATED PROTEIN-RELATED"/>
    <property type="match status" value="1"/>
</dbReference>
<dbReference type="InterPro" id="IPR000536">
    <property type="entry name" value="Nucl_hrmn_rcpt_lig-bd"/>
</dbReference>
<keyword evidence="10" id="KW-0805">Transcription regulation</keyword>
<evidence type="ECO:0000313" key="21">
    <source>
        <dbReference type="EMBL" id="RXN28713.1"/>
    </source>
</evidence>
<evidence type="ECO:0000256" key="1">
    <source>
        <dbReference type="ARBA" id="ARBA00004123"/>
    </source>
</evidence>
<dbReference type="AlphaFoldDB" id="A0A498N903"/>
<feature type="domain" description="Nuclear receptor" evidence="19">
    <location>
        <begin position="508"/>
        <end position="583"/>
    </location>
</feature>
<dbReference type="GO" id="GO:0031963">
    <property type="term" value="F:nuclear cortisol receptor activity"/>
    <property type="evidence" value="ECO:0007669"/>
    <property type="project" value="UniProtKB-ARBA"/>
</dbReference>
<keyword evidence="13" id="KW-0804">Transcription</keyword>
<dbReference type="SMART" id="SM00399">
    <property type="entry name" value="ZnF_C4"/>
    <property type="match status" value="1"/>
</dbReference>
<reference evidence="21 22" key="1">
    <citation type="submission" date="2018-03" db="EMBL/GenBank/DDBJ databases">
        <title>Draft genome sequence of Rohu Carp (Labeo rohita).</title>
        <authorList>
            <person name="Das P."/>
            <person name="Kushwaha B."/>
            <person name="Joshi C.G."/>
            <person name="Kumar D."/>
            <person name="Nagpure N.S."/>
            <person name="Sahoo L."/>
            <person name="Das S.P."/>
            <person name="Bit A."/>
            <person name="Patnaik S."/>
            <person name="Meher P.K."/>
            <person name="Jayasankar P."/>
            <person name="Koringa P.G."/>
            <person name="Patel N.V."/>
            <person name="Hinsu A.T."/>
            <person name="Kumar R."/>
            <person name="Pandey M."/>
            <person name="Agarwal S."/>
            <person name="Srivastava S."/>
            <person name="Singh M."/>
            <person name="Iquebal M.A."/>
            <person name="Jaiswal S."/>
            <person name="Angadi U.B."/>
            <person name="Kumar N."/>
            <person name="Raza M."/>
            <person name="Shah T.M."/>
            <person name="Rai A."/>
            <person name="Jena J.K."/>
        </authorList>
    </citation>
    <scope>NUCLEOTIDE SEQUENCE [LARGE SCALE GENOMIC DNA]</scope>
    <source>
        <strain evidence="21">DASCIFA01</strain>
        <tissue evidence="21">Testis</tissue>
    </source>
</reference>
<protein>
    <recommendedName>
        <fullName evidence="4">Androgen receptor</fullName>
    </recommendedName>
    <alternativeName>
        <fullName evidence="17">Dihydrotestosterone receptor</fullName>
    </alternativeName>
    <alternativeName>
        <fullName evidence="16">Nuclear receptor subfamily 3 group C member 4</fullName>
    </alternativeName>
</protein>
<evidence type="ECO:0000256" key="2">
    <source>
        <dbReference type="ARBA" id="ARBA00004496"/>
    </source>
</evidence>
<evidence type="ECO:0000256" key="3">
    <source>
        <dbReference type="ARBA" id="ARBA00005413"/>
    </source>
</evidence>
<dbReference type="GO" id="GO:0005634">
    <property type="term" value="C:nucleus"/>
    <property type="evidence" value="ECO:0007669"/>
    <property type="project" value="UniProtKB-SubCell"/>
</dbReference>
<feature type="region of interest" description="Disordered" evidence="18">
    <location>
        <begin position="160"/>
        <end position="181"/>
    </location>
</feature>
<dbReference type="InterPro" id="IPR001723">
    <property type="entry name" value="Nuclear_hrmn_rcpt"/>
</dbReference>
<dbReference type="Gene3D" id="1.10.565.10">
    <property type="entry name" value="Retinoid X Receptor"/>
    <property type="match status" value="1"/>
</dbReference>
<evidence type="ECO:0000256" key="8">
    <source>
        <dbReference type="ARBA" id="ARBA00022771"/>
    </source>
</evidence>